<keyword evidence="2" id="KW-0449">Lipoprotein</keyword>
<dbReference type="Proteomes" id="UP000000517">
    <property type="component" value="Chromosome"/>
</dbReference>
<feature type="signal peptide" evidence="1">
    <location>
        <begin position="1"/>
        <end position="24"/>
    </location>
</feature>
<evidence type="ECO:0000256" key="1">
    <source>
        <dbReference type="SAM" id="SignalP"/>
    </source>
</evidence>
<protein>
    <submittedName>
        <fullName evidence="2">Putative lipoprotein</fullName>
    </submittedName>
</protein>
<accession>D9SAE8</accession>
<sequence>MEKRMKTKYFAVIALLAATLFGCAANEVHRVSEPGLEISGKKLYVLVNERAMHEDLTQKIDSVWNANASDLDLETEFIYNEKLSINPVPISQVLDNCSGNYAMVIGMGLETTNSSVTVEYLPTMFSCDTRKVVWKMSIKTGGSFGKYYLVKEIVNDFKTNKIVRSK</sequence>
<dbReference type="KEGG" id="fsc:FSU_1492"/>
<keyword evidence="1" id="KW-0732">Signal</keyword>
<dbReference type="STRING" id="59374.FSU_1492"/>
<gene>
    <name evidence="2" type="ordered locus">FSU_1492</name>
</gene>
<dbReference type="AlphaFoldDB" id="D9SAE8"/>
<dbReference type="EMBL" id="CP002158">
    <property type="protein sequence ID" value="ADL26665.1"/>
    <property type="molecule type" value="Genomic_DNA"/>
</dbReference>
<name>D9SAE8_FIBSS</name>
<dbReference type="HOGENOM" id="CLU_1600266_0_0_0"/>
<dbReference type="PATRIC" id="fig|59374.8.peg.1439"/>
<evidence type="ECO:0000313" key="3">
    <source>
        <dbReference type="Proteomes" id="UP000000517"/>
    </source>
</evidence>
<dbReference type="PROSITE" id="PS51257">
    <property type="entry name" value="PROKAR_LIPOPROTEIN"/>
    <property type="match status" value="1"/>
</dbReference>
<evidence type="ECO:0000313" key="2">
    <source>
        <dbReference type="EMBL" id="ADL26665.1"/>
    </source>
</evidence>
<feature type="chain" id="PRO_5003128045" evidence="1">
    <location>
        <begin position="25"/>
        <end position="166"/>
    </location>
</feature>
<proteinExistence type="predicted"/>
<organism evidence="2 3">
    <name type="scientific">Fibrobacter succinogenes (strain ATCC 19169 / S85)</name>
    <dbReference type="NCBI Taxonomy" id="59374"/>
    <lineage>
        <taxon>Bacteria</taxon>
        <taxon>Pseudomonadati</taxon>
        <taxon>Fibrobacterota</taxon>
        <taxon>Fibrobacteria</taxon>
        <taxon>Fibrobacterales</taxon>
        <taxon>Fibrobacteraceae</taxon>
        <taxon>Fibrobacter</taxon>
    </lineage>
</organism>
<reference evidence="3" key="1">
    <citation type="submission" date="2010-08" db="EMBL/GenBank/DDBJ databases">
        <title>Complete sequence of Fibrobacter succinogenes subsp. succinogenes S85.</title>
        <authorList>
            <person name="Durkin A.S."/>
            <person name="Nelson K.E."/>
            <person name="Morrison M."/>
            <person name="Forsberg C.W."/>
            <person name="Wilson D.B."/>
            <person name="Russell J.B."/>
            <person name="Cann I.K.O."/>
            <person name="Mackie R.I."/>
            <person name="White B.A."/>
        </authorList>
    </citation>
    <scope>NUCLEOTIDE SEQUENCE [LARGE SCALE GENOMIC DNA]</scope>
    <source>
        <strain evidence="3">ATCC 19169 / S85</strain>
    </source>
</reference>